<feature type="transmembrane region" description="Helical" evidence="2">
    <location>
        <begin position="420"/>
        <end position="438"/>
    </location>
</feature>
<name>A0ABW6GGJ5_9ACTN</name>
<reference evidence="3 4" key="1">
    <citation type="submission" date="2024-09" db="EMBL/GenBank/DDBJ databases">
        <title>The Natural Products Discovery Center: Release of the First 8490 Sequenced Strains for Exploring Actinobacteria Biosynthetic Diversity.</title>
        <authorList>
            <person name="Kalkreuter E."/>
            <person name="Kautsar S.A."/>
            <person name="Yang D."/>
            <person name="Bader C.D."/>
            <person name="Teijaro C.N."/>
            <person name="Fluegel L."/>
            <person name="Davis C.M."/>
            <person name="Simpson J.R."/>
            <person name="Lauterbach L."/>
            <person name="Steele A.D."/>
            <person name="Gui C."/>
            <person name="Meng S."/>
            <person name="Li G."/>
            <person name="Viehrig K."/>
            <person name="Ye F."/>
            <person name="Su P."/>
            <person name="Kiefer A.F."/>
            <person name="Nichols A."/>
            <person name="Cepeda A.J."/>
            <person name="Yan W."/>
            <person name="Fan B."/>
            <person name="Jiang Y."/>
            <person name="Adhikari A."/>
            <person name="Zheng C.-J."/>
            <person name="Schuster L."/>
            <person name="Cowan T.M."/>
            <person name="Smanski M.J."/>
            <person name="Chevrette M.G."/>
            <person name="De Carvalho L.P.S."/>
            <person name="Shen B."/>
        </authorList>
    </citation>
    <scope>NUCLEOTIDE SEQUENCE [LARGE SCALE GENOMIC DNA]</scope>
    <source>
        <strain evidence="3 4">NPDC058753</strain>
    </source>
</reference>
<dbReference type="EMBL" id="JBHYPX010000010">
    <property type="protein sequence ID" value="MFE1351835.1"/>
    <property type="molecule type" value="Genomic_DNA"/>
</dbReference>
<keyword evidence="2" id="KW-0472">Membrane</keyword>
<evidence type="ECO:0000256" key="1">
    <source>
        <dbReference type="SAM" id="MobiDB-lite"/>
    </source>
</evidence>
<evidence type="ECO:0000313" key="3">
    <source>
        <dbReference type="EMBL" id="MFE1351835.1"/>
    </source>
</evidence>
<keyword evidence="2" id="KW-1133">Transmembrane helix</keyword>
<organism evidence="3 4">
    <name type="scientific">Kitasatospora phosalacinea</name>
    <dbReference type="NCBI Taxonomy" id="2065"/>
    <lineage>
        <taxon>Bacteria</taxon>
        <taxon>Bacillati</taxon>
        <taxon>Actinomycetota</taxon>
        <taxon>Actinomycetes</taxon>
        <taxon>Kitasatosporales</taxon>
        <taxon>Streptomycetaceae</taxon>
        <taxon>Kitasatospora</taxon>
    </lineage>
</organism>
<feature type="transmembrane region" description="Helical" evidence="2">
    <location>
        <begin position="335"/>
        <end position="356"/>
    </location>
</feature>
<feature type="compositionally biased region" description="Low complexity" evidence="1">
    <location>
        <begin position="370"/>
        <end position="382"/>
    </location>
</feature>
<evidence type="ECO:0000256" key="2">
    <source>
        <dbReference type="SAM" id="Phobius"/>
    </source>
</evidence>
<feature type="region of interest" description="Disordered" evidence="1">
    <location>
        <begin position="362"/>
        <end position="382"/>
    </location>
</feature>
<dbReference type="RefSeq" id="WP_380322480.1">
    <property type="nucleotide sequence ID" value="NZ_JBHYPW010000017.1"/>
</dbReference>
<dbReference type="SUPFAM" id="SSF110296">
    <property type="entry name" value="Oligoxyloglucan reducing end-specific cellobiohydrolase"/>
    <property type="match status" value="1"/>
</dbReference>
<evidence type="ECO:0008006" key="5">
    <source>
        <dbReference type="Google" id="ProtNLM"/>
    </source>
</evidence>
<sequence length="522" mass="54374">MRDDGGRVLRWAGHPGTLLAVVVLAFNDRVGKRSWPGPVTGKVSDVAWMLVVPPLLALPVAAWGRLRGERAAQFGLAVTAVTFAVAKSSAAGAGWASRGWSLLTGVPSRTVADRTDLLALPALAVAWWLWRRSARPRPLRRVLALVAVPLAVLATAATSPAVLPEPTLWSEDGRPVLYHAHRWTTEDGGLTWRRDPGGGKATAPPAGAPSAAAAADGLCLPEEPRLCFRARGYRLPVEVSRDGRASWQPEYLPPGVTPLPGGSTPVPPAGTASPPVPRPCQLVLAALPGGGHTVIVRYSYEDLLVRTPDGRWTAVSAPPRPAEYQAEKDDASLRMMAGALVSFVAGTAAVLTGLGARRLRALGGSGPHGSHGPSGAPGASGASPVPPRLLRLLGLLGLRTVLPFAWLATIALFLHGRGLAWMPWLMVALALPATAVPWRHPPFPRPSTGNTVALLAVGALVCVATFVNVFVAPGSPVAWSTACWWALGHAVLGSVATALIGGLPRAPRPAYPPWQPPSGPGG</sequence>
<comment type="caution">
    <text evidence="3">The sequence shown here is derived from an EMBL/GenBank/DDBJ whole genome shotgun (WGS) entry which is preliminary data.</text>
</comment>
<evidence type="ECO:0000313" key="4">
    <source>
        <dbReference type="Proteomes" id="UP001599542"/>
    </source>
</evidence>
<feature type="transmembrane region" description="Helical" evidence="2">
    <location>
        <begin position="46"/>
        <end position="64"/>
    </location>
</feature>
<feature type="transmembrane region" description="Helical" evidence="2">
    <location>
        <begin position="450"/>
        <end position="471"/>
    </location>
</feature>
<keyword evidence="2" id="KW-0812">Transmembrane</keyword>
<feature type="transmembrane region" description="Helical" evidence="2">
    <location>
        <begin position="71"/>
        <end position="91"/>
    </location>
</feature>
<accession>A0ABW6GGJ5</accession>
<feature type="transmembrane region" description="Helical" evidence="2">
    <location>
        <begin position="142"/>
        <end position="163"/>
    </location>
</feature>
<keyword evidence="4" id="KW-1185">Reference proteome</keyword>
<feature type="transmembrane region" description="Helical" evidence="2">
    <location>
        <begin position="392"/>
        <end position="414"/>
    </location>
</feature>
<feature type="transmembrane region" description="Helical" evidence="2">
    <location>
        <begin position="111"/>
        <end position="130"/>
    </location>
</feature>
<feature type="transmembrane region" description="Helical" evidence="2">
    <location>
        <begin position="7"/>
        <end position="26"/>
    </location>
</feature>
<protein>
    <recommendedName>
        <fullName evidence="5">PhpB</fullName>
    </recommendedName>
</protein>
<feature type="transmembrane region" description="Helical" evidence="2">
    <location>
        <begin position="477"/>
        <end position="500"/>
    </location>
</feature>
<gene>
    <name evidence="3" type="ORF">ACFW6T_07585</name>
</gene>
<proteinExistence type="predicted"/>
<dbReference type="Proteomes" id="UP001599542">
    <property type="component" value="Unassembled WGS sequence"/>
</dbReference>
<feature type="region of interest" description="Disordered" evidence="1">
    <location>
        <begin position="189"/>
        <end position="211"/>
    </location>
</feature>
<feature type="compositionally biased region" description="Low complexity" evidence="1">
    <location>
        <begin position="201"/>
        <end position="211"/>
    </location>
</feature>